<dbReference type="Gene3D" id="1.10.1220.10">
    <property type="entry name" value="Met repressor-like"/>
    <property type="match status" value="1"/>
</dbReference>
<dbReference type="EMBL" id="NEXD01000077">
    <property type="protein sequence ID" value="PSN84557.1"/>
    <property type="molecule type" value="Genomic_DNA"/>
</dbReference>
<dbReference type="SUPFAM" id="SSF47598">
    <property type="entry name" value="Ribbon-helix-helix"/>
    <property type="match status" value="1"/>
</dbReference>
<sequence length="268" mass="29164">MTTTIEIDGYLERKLDLLVGLGLYATKSEAVRDAVRRLLEQTDITKIALDMYLKGSVSLGFCCEIADLSCDEMLALLQRRGLKPKLGVESLGELESEVKAIESADSLLFELLPLAVLGRYLKLDFVSLSEKSFFIAEQQLDEIPFDTRRSVLTLLGGDESRLSVVKGIRGAEEFAAKNGLSIGEASSVLSALKIKALLISDDQRVRDVARISGCAVASSVSFIVYLLSSNKTSEREARFALESEFSLGYSLPLTPTELSALAQKLKGG</sequence>
<dbReference type="AlphaFoldDB" id="A0A2R6ADU8"/>
<dbReference type="CDD" id="cd22231">
    <property type="entry name" value="RHH_NikR_HicB-like"/>
    <property type="match status" value="1"/>
</dbReference>
<dbReference type="InterPro" id="IPR013321">
    <property type="entry name" value="Arc_rbn_hlx_hlx"/>
</dbReference>
<dbReference type="GO" id="GO:0006355">
    <property type="term" value="P:regulation of DNA-templated transcription"/>
    <property type="evidence" value="ECO:0007669"/>
    <property type="project" value="InterPro"/>
</dbReference>
<dbReference type="InterPro" id="IPR010985">
    <property type="entry name" value="Ribbon_hlx_hlx"/>
</dbReference>
<protein>
    <recommendedName>
        <fullName evidence="3">Ribbon-helix-helix protein CopG domain-containing protein</fullName>
    </recommendedName>
</protein>
<name>A0A2R6ADU8_9ARCH</name>
<accession>A0A2R6ADU8</accession>
<proteinExistence type="predicted"/>
<comment type="caution">
    <text evidence="1">The sequence shown here is derived from an EMBL/GenBank/DDBJ whole genome shotgun (WGS) entry which is preliminary data.</text>
</comment>
<reference evidence="1 2" key="1">
    <citation type="submission" date="2017-04" db="EMBL/GenBank/DDBJ databases">
        <title>Novel microbial lineages endemic to geothermal iron-oxide mats fill important gaps in the evolutionary history of Archaea.</title>
        <authorList>
            <person name="Jay Z.J."/>
            <person name="Beam J.P."/>
            <person name="Dlakic M."/>
            <person name="Rusch D.B."/>
            <person name="Kozubal M.A."/>
            <person name="Inskeep W.P."/>
        </authorList>
    </citation>
    <scope>NUCLEOTIDE SEQUENCE [LARGE SCALE GENOMIC DNA]</scope>
    <source>
        <strain evidence="1">BE_D</strain>
    </source>
</reference>
<dbReference type="Proteomes" id="UP000240569">
    <property type="component" value="Unassembled WGS sequence"/>
</dbReference>
<gene>
    <name evidence="1" type="ORF">B9Q02_09460</name>
</gene>
<evidence type="ECO:0008006" key="3">
    <source>
        <dbReference type="Google" id="ProtNLM"/>
    </source>
</evidence>
<evidence type="ECO:0000313" key="2">
    <source>
        <dbReference type="Proteomes" id="UP000240569"/>
    </source>
</evidence>
<evidence type="ECO:0000313" key="1">
    <source>
        <dbReference type="EMBL" id="PSN84557.1"/>
    </source>
</evidence>
<organism evidence="1 2">
    <name type="scientific">Candidatus Marsarchaeota G1 archaeon BE_D</name>
    <dbReference type="NCBI Taxonomy" id="1978156"/>
    <lineage>
        <taxon>Archaea</taxon>
        <taxon>Candidatus Marsarchaeota</taxon>
        <taxon>Candidatus Marsarchaeota group 1</taxon>
    </lineage>
</organism>